<name>A0AB34GFU1_ESCRO</name>
<evidence type="ECO:0000256" key="1">
    <source>
        <dbReference type="SAM" id="Phobius"/>
    </source>
</evidence>
<dbReference type="AlphaFoldDB" id="A0AB34GFU1"/>
<accession>A0AB34GFU1</accession>
<keyword evidence="3" id="KW-1185">Reference proteome</keyword>
<evidence type="ECO:0000313" key="3">
    <source>
        <dbReference type="Proteomes" id="UP001159641"/>
    </source>
</evidence>
<dbReference type="GO" id="GO:0004672">
    <property type="term" value="F:protein kinase activity"/>
    <property type="evidence" value="ECO:0007669"/>
    <property type="project" value="TreeGrafter"/>
</dbReference>
<feature type="transmembrane region" description="Helical" evidence="1">
    <location>
        <begin position="35"/>
        <end position="55"/>
    </location>
</feature>
<keyword evidence="1" id="KW-0812">Transmembrane</keyword>
<evidence type="ECO:0000313" key="2">
    <source>
        <dbReference type="EMBL" id="KAJ8778299.1"/>
    </source>
</evidence>
<keyword evidence="1" id="KW-1133">Transmembrane helix</keyword>
<gene>
    <name evidence="2" type="ORF">J1605_013703</name>
</gene>
<comment type="caution">
    <text evidence="2">The sequence shown here is derived from an EMBL/GenBank/DDBJ whole genome shotgun (WGS) entry which is preliminary data.</text>
</comment>
<dbReference type="PANTHER" id="PTHR24417:SF8">
    <property type="entry name" value="SERINE_THREONINE-PROTEIN KINASE LMTK2"/>
    <property type="match status" value="1"/>
</dbReference>
<reference evidence="2 3" key="1">
    <citation type="submission" date="2022-11" db="EMBL/GenBank/DDBJ databases">
        <title>Whole genome sequence of Eschrichtius robustus ER-17-0199.</title>
        <authorList>
            <person name="Bruniche-Olsen A."/>
            <person name="Black A.N."/>
            <person name="Fields C.J."/>
            <person name="Walden K."/>
            <person name="Dewoody J.A."/>
        </authorList>
    </citation>
    <scope>NUCLEOTIDE SEQUENCE [LARGE SCALE GENOMIC DNA]</scope>
    <source>
        <strain evidence="2">ER-17-0199</strain>
        <tissue evidence="2">Blubber</tissue>
    </source>
</reference>
<protein>
    <submittedName>
        <fullName evidence="2">Uncharacterized protein</fullName>
    </submittedName>
</protein>
<proteinExistence type="predicted"/>
<keyword evidence="1" id="KW-0472">Membrane</keyword>
<sequence>MRREKGNFTVVKPGRNPLGQGIQFHVTGEAPAAEISSYFVILSVCSLMILIVLIANCVSCCKDPEIDFKEFEDNFDDEIDFTPPAEDTPSVQSPAEVFTLSVPNISLPAPSQFQPSIGKTFHPDVMFP</sequence>
<dbReference type="EMBL" id="JAIQCJ010002246">
    <property type="protein sequence ID" value="KAJ8778299.1"/>
    <property type="molecule type" value="Genomic_DNA"/>
</dbReference>
<dbReference type="PANTHER" id="PTHR24417">
    <property type="entry name" value="SERINE/THREONINE-PROTEIN KINASE LMTK1"/>
    <property type="match status" value="1"/>
</dbReference>
<organism evidence="2 3">
    <name type="scientific">Eschrichtius robustus</name>
    <name type="common">California gray whale</name>
    <name type="synonym">Eschrichtius gibbosus</name>
    <dbReference type="NCBI Taxonomy" id="9764"/>
    <lineage>
        <taxon>Eukaryota</taxon>
        <taxon>Metazoa</taxon>
        <taxon>Chordata</taxon>
        <taxon>Craniata</taxon>
        <taxon>Vertebrata</taxon>
        <taxon>Euteleostomi</taxon>
        <taxon>Mammalia</taxon>
        <taxon>Eutheria</taxon>
        <taxon>Laurasiatheria</taxon>
        <taxon>Artiodactyla</taxon>
        <taxon>Whippomorpha</taxon>
        <taxon>Cetacea</taxon>
        <taxon>Mysticeti</taxon>
        <taxon>Eschrichtiidae</taxon>
        <taxon>Eschrichtius</taxon>
    </lineage>
</organism>
<dbReference type="Proteomes" id="UP001159641">
    <property type="component" value="Unassembled WGS sequence"/>
</dbReference>